<dbReference type="Gene3D" id="3.40.50.1820">
    <property type="entry name" value="alpha/beta hydrolase"/>
    <property type="match status" value="1"/>
</dbReference>
<name>A0ABS4T8R4_9PSEU</name>
<dbReference type="Pfam" id="PF12697">
    <property type="entry name" value="Abhydrolase_6"/>
    <property type="match status" value="1"/>
</dbReference>
<dbReference type="InterPro" id="IPR029058">
    <property type="entry name" value="AB_hydrolase_fold"/>
</dbReference>
<dbReference type="SUPFAM" id="SSF53474">
    <property type="entry name" value="alpha/beta-Hydrolases"/>
    <property type="match status" value="1"/>
</dbReference>
<dbReference type="Proteomes" id="UP001519332">
    <property type="component" value="Unassembled WGS sequence"/>
</dbReference>
<dbReference type="RefSeq" id="WP_209635127.1">
    <property type="nucleotide sequence ID" value="NZ_JAGINW010000001.1"/>
</dbReference>
<evidence type="ECO:0000313" key="2">
    <source>
        <dbReference type="EMBL" id="MBP2320706.1"/>
    </source>
</evidence>
<accession>A0ABS4T8R4</accession>
<keyword evidence="3" id="KW-1185">Reference proteome</keyword>
<evidence type="ECO:0000313" key="3">
    <source>
        <dbReference type="Proteomes" id="UP001519332"/>
    </source>
</evidence>
<dbReference type="EMBL" id="JAGINW010000001">
    <property type="protein sequence ID" value="MBP2320706.1"/>
    <property type="molecule type" value="Genomic_DNA"/>
</dbReference>
<reference evidence="2 3" key="1">
    <citation type="submission" date="2021-03" db="EMBL/GenBank/DDBJ databases">
        <title>Sequencing the genomes of 1000 actinobacteria strains.</title>
        <authorList>
            <person name="Klenk H.-P."/>
        </authorList>
    </citation>
    <scope>NUCLEOTIDE SEQUENCE [LARGE SCALE GENOMIC DNA]</scope>
    <source>
        <strain evidence="2 3">DSM 46670</strain>
    </source>
</reference>
<proteinExistence type="predicted"/>
<gene>
    <name evidence="2" type="ORF">JOF56_001091</name>
</gene>
<dbReference type="PANTHER" id="PTHR43689">
    <property type="entry name" value="HYDROLASE"/>
    <property type="match status" value="1"/>
</dbReference>
<evidence type="ECO:0000259" key="1">
    <source>
        <dbReference type="Pfam" id="PF12697"/>
    </source>
</evidence>
<feature type="domain" description="AB hydrolase-1" evidence="1">
    <location>
        <begin position="40"/>
        <end position="278"/>
    </location>
</feature>
<dbReference type="InterPro" id="IPR000073">
    <property type="entry name" value="AB_hydrolase_1"/>
</dbReference>
<organism evidence="2 3">
    <name type="scientific">Kibdelosporangium banguiense</name>
    <dbReference type="NCBI Taxonomy" id="1365924"/>
    <lineage>
        <taxon>Bacteria</taxon>
        <taxon>Bacillati</taxon>
        <taxon>Actinomycetota</taxon>
        <taxon>Actinomycetes</taxon>
        <taxon>Pseudonocardiales</taxon>
        <taxon>Pseudonocardiaceae</taxon>
        <taxon>Kibdelosporangium</taxon>
    </lineage>
</organism>
<sequence>MIRRGSQVGPTRATRIDLPGRYGTLAAIRCRVSGQAPIALLVPGYTGSKEDFTPLVDPIADAGIEPIAIDLPGQYESPGPHELEAYLPASLGTLVAELVGKLAADGRQVLLVGHSYGGLVARGAVLAGAPIRGLTLLSSGPGELPPGPRRQMLDLAEPVLRDQGVGTLVKFREALNQNDPLWQAQPDELKDFLRERFRLTSAESLLGMAAGLRTEPDLVDILARQLETTSASCLVACGADDDAWPVAAQRDMAERLDADFAVIPGARHSPAMENPEALLGILLATWRMWLAG</sequence>
<dbReference type="PANTHER" id="PTHR43689:SF8">
    <property type="entry name" value="ALPHA_BETA-HYDROLASES SUPERFAMILY PROTEIN"/>
    <property type="match status" value="1"/>
</dbReference>
<comment type="caution">
    <text evidence="2">The sequence shown here is derived from an EMBL/GenBank/DDBJ whole genome shotgun (WGS) entry which is preliminary data.</text>
</comment>
<protein>
    <submittedName>
        <fullName evidence="2">Pimeloyl-ACP methyl ester carboxylesterase</fullName>
    </submittedName>
</protein>